<comment type="subunit">
    <text evidence="6 8">Monomer.</text>
</comment>
<keyword evidence="6" id="KW-0862">Zinc</keyword>
<feature type="binding site" evidence="6">
    <location>
        <position position="199"/>
    </location>
    <ligand>
        <name>ATP</name>
        <dbReference type="ChEBI" id="CHEBI:30616"/>
    </ligand>
</feature>
<proteinExistence type="inferred from homology"/>
<dbReference type="InterPro" id="IPR033690">
    <property type="entry name" value="Adenylat_kinase_CS"/>
</dbReference>
<comment type="pathway">
    <text evidence="6">Purine metabolism; AMP biosynthesis via salvage pathway; AMP from ADP: step 1/1.</text>
</comment>
<feature type="binding site" evidence="6">
    <location>
        <begin position="57"/>
        <end position="59"/>
    </location>
    <ligand>
        <name>AMP</name>
        <dbReference type="ChEBI" id="CHEBI:456215"/>
    </ligand>
</feature>
<feature type="binding site" evidence="6">
    <location>
        <position position="92"/>
    </location>
    <ligand>
        <name>AMP</name>
        <dbReference type="ChEBI" id="CHEBI:456215"/>
    </ligand>
</feature>
<evidence type="ECO:0000256" key="2">
    <source>
        <dbReference type="ARBA" id="ARBA00022727"/>
    </source>
</evidence>
<reference evidence="10" key="1">
    <citation type="submission" date="2020-10" db="EMBL/GenBank/DDBJ databases">
        <authorList>
            <person name="Kadnikov V."/>
            <person name="Beletsky A.V."/>
            <person name="Mardanov A.V."/>
            <person name="Karnachuk O.V."/>
            <person name="Ravin N.V."/>
        </authorList>
    </citation>
    <scope>NUCLEOTIDE SEQUENCE</scope>
    <source>
        <strain evidence="10">Bu02</strain>
    </source>
</reference>
<feature type="region of interest" description="LID" evidence="6">
    <location>
        <begin position="126"/>
        <end position="163"/>
    </location>
</feature>
<dbReference type="NCBIfam" id="NF001380">
    <property type="entry name" value="PRK00279.1-2"/>
    <property type="match status" value="1"/>
</dbReference>
<dbReference type="CDD" id="cd01428">
    <property type="entry name" value="ADK"/>
    <property type="match status" value="1"/>
</dbReference>
<evidence type="ECO:0000256" key="4">
    <source>
        <dbReference type="ARBA" id="ARBA00022777"/>
    </source>
</evidence>
<organism evidence="10">
    <name type="scientific">Candidatus Fermentithermobacillus carboniphilus</name>
    <dbReference type="NCBI Taxonomy" id="3085328"/>
    <lineage>
        <taxon>Bacteria</taxon>
        <taxon>Bacillati</taxon>
        <taxon>Bacillota</taxon>
        <taxon>Candidatus Fermentithermobacillia</taxon>
        <taxon>Candidatus Fermentithermobacillales</taxon>
        <taxon>Candidatus Fermentithermobacillaceae</taxon>
        <taxon>Candidatus Fermentithermobacillus</taxon>
    </lineage>
</organism>
<dbReference type="InterPro" id="IPR006259">
    <property type="entry name" value="Adenyl_kin_sub"/>
</dbReference>
<dbReference type="InterPro" id="IPR000850">
    <property type="entry name" value="Adenylat/UMP-CMP_kin"/>
</dbReference>
<evidence type="ECO:0000313" key="10">
    <source>
        <dbReference type="EMBL" id="QUL97684.1"/>
    </source>
</evidence>
<feature type="binding site" evidence="6">
    <location>
        <begin position="10"/>
        <end position="15"/>
    </location>
    <ligand>
        <name>ATP</name>
        <dbReference type="ChEBI" id="CHEBI:30616"/>
    </ligand>
</feature>
<feature type="binding site" evidence="6">
    <location>
        <position position="153"/>
    </location>
    <ligand>
        <name>Zn(2+)</name>
        <dbReference type="ChEBI" id="CHEBI:29105"/>
        <note>structural</note>
    </ligand>
</feature>
<dbReference type="NCBIfam" id="TIGR01351">
    <property type="entry name" value="adk"/>
    <property type="match status" value="1"/>
</dbReference>
<dbReference type="InterPro" id="IPR027417">
    <property type="entry name" value="P-loop_NTPase"/>
</dbReference>
<feature type="binding site" evidence="6">
    <location>
        <position position="160"/>
    </location>
    <ligand>
        <name>AMP</name>
        <dbReference type="ChEBI" id="CHEBI:456215"/>
    </ligand>
</feature>
<dbReference type="Gene3D" id="3.40.50.300">
    <property type="entry name" value="P-loop containing nucleotide triphosphate hydrolases"/>
    <property type="match status" value="1"/>
</dbReference>
<dbReference type="FunFam" id="3.40.50.300:FF:000106">
    <property type="entry name" value="Adenylate kinase mitochondrial"/>
    <property type="match status" value="1"/>
</dbReference>
<keyword evidence="4 6" id="KW-0418">Kinase</keyword>
<sequence>MKILFLGPPGAGKGTQSKLIAEKFGLCHIAPGDMFRQEVKAGTELGKLVEGIMARGELVPDDITLKVIEKRLFAEEARKGFVLDGFPRNIAQARALDALLEKSGEGLDLVINLVVPEDELLERARTRRVCSVCGKPYNLRLDPPKTPGKCDVCGGDLITRKDDREETVKERLRVYNESTRPLVQYYAEKGIVVSIDGREDVGTVFSHILEEITRKGLVPEEAV</sequence>
<evidence type="ECO:0000256" key="7">
    <source>
        <dbReference type="RuleBase" id="RU003330"/>
    </source>
</evidence>
<evidence type="ECO:0000256" key="5">
    <source>
        <dbReference type="ARBA" id="ARBA00022840"/>
    </source>
</evidence>
<dbReference type="Pfam" id="PF00406">
    <property type="entry name" value="ADK"/>
    <property type="match status" value="1"/>
</dbReference>
<dbReference type="PRINTS" id="PR00094">
    <property type="entry name" value="ADENYLTKNASE"/>
</dbReference>
<feature type="binding site" evidence="6">
    <location>
        <position position="133"/>
    </location>
    <ligand>
        <name>Zn(2+)</name>
        <dbReference type="ChEBI" id="CHEBI:29105"/>
        <note>structural</note>
    </ligand>
</feature>
<evidence type="ECO:0000256" key="8">
    <source>
        <dbReference type="RuleBase" id="RU003331"/>
    </source>
</evidence>
<dbReference type="HAMAP" id="MF_00235">
    <property type="entry name" value="Adenylate_kinase_Adk"/>
    <property type="match status" value="1"/>
</dbReference>
<feature type="binding site" evidence="6">
    <location>
        <position position="130"/>
    </location>
    <ligand>
        <name>Zn(2+)</name>
        <dbReference type="ChEBI" id="CHEBI:29105"/>
        <note>structural</note>
    </ligand>
</feature>
<dbReference type="NCBIfam" id="NF001381">
    <property type="entry name" value="PRK00279.1-3"/>
    <property type="match status" value="1"/>
</dbReference>
<evidence type="ECO:0000256" key="1">
    <source>
        <dbReference type="ARBA" id="ARBA00022679"/>
    </source>
</evidence>
<comment type="caution">
    <text evidence="6">Lacks conserved residue(s) required for the propagation of feature annotation.</text>
</comment>
<feature type="binding site" evidence="6">
    <location>
        <position position="150"/>
    </location>
    <ligand>
        <name>Zn(2+)</name>
        <dbReference type="ChEBI" id="CHEBI:29105"/>
        <note>structural</note>
    </ligand>
</feature>
<dbReference type="GO" id="GO:0044209">
    <property type="term" value="P:AMP salvage"/>
    <property type="evidence" value="ECO:0007669"/>
    <property type="project" value="UniProtKB-UniRule"/>
</dbReference>
<comment type="domain">
    <text evidence="6">Consists of three domains, a large central CORE domain and two small peripheral domains, NMPbind and LID, which undergo movements during catalysis. The LID domain closes over the site of phosphoryl transfer upon ATP binding. Assembling and dissambling the active center during each catalytic cycle provides an effective means to prevent ATP hydrolysis. Some bacteria have evolved a zinc-coordinating structure that stabilizes the LID domain.</text>
</comment>
<dbReference type="AlphaFoldDB" id="A0AAT9L9G7"/>
<name>A0AAT9L9G7_9FIRM</name>
<comment type="function">
    <text evidence="6">Catalyzes the reversible transfer of the terminal phosphate group between ATP and AMP. Plays an important role in cellular energy homeostasis and in adenine nucleotide metabolism.</text>
</comment>
<comment type="catalytic activity">
    <reaction evidence="6 8">
        <text>AMP + ATP = 2 ADP</text>
        <dbReference type="Rhea" id="RHEA:12973"/>
        <dbReference type="ChEBI" id="CHEBI:30616"/>
        <dbReference type="ChEBI" id="CHEBI:456215"/>
        <dbReference type="ChEBI" id="CHEBI:456216"/>
        <dbReference type="EC" id="2.7.4.3"/>
    </reaction>
</comment>
<evidence type="ECO:0000256" key="6">
    <source>
        <dbReference type="HAMAP-Rule" id="MF_00235"/>
    </source>
</evidence>
<keyword evidence="1 6" id="KW-0808">Transferase</keyword>
<dbReference type="KEGG" id="fcz:IMF26_06065"/>
<keyword evidence="6" id="KW-0963">Cytoplasm</keyword>
<dbReference type="NCBIfam" id="NF011100">
    <property type="entry name" value="PRK14527.1"/>
    <property type="match status" value="1"/>
</dbReference>
<dbReference type="GO" id="GO:0004017">
    <property type="term" value="F:AMP kinase activity"/>
    <property type="evidence" value="ECO:0007669"/>
    <property type="project" value="UniProtKB-UniRule"/>
</dbReference>
<keyword evidence="5 6" id="KW-0067">ATP-binding</keyword>
<dbReference type="PANTHER" id="PTHR23359">
    <property type="entry name" value="NUCLEOTIDE KINASE"/>
    <property type="match status" value="1"/>
</dbReference>
<evidence type="ECO:0000259" key="9">
    <source>
        <dbReference type="Pfam" id="PF05191"/>
    </source>
</evidence>
<comment type="similarity">
    <text evidence="6 7">Belongs to the adenylate kinase family.</text>
</comment>
<keyword evidence="2 6" id="KW-0545">Nucleotide biosynthesis</keyword>
<keyword evidence="6" id="KW-0479">Metal-binding</keyword>
<feature type="binding site" evidence="6">
    <location>
        <position position="127"/>
    </location>
    <ligand>
        <name>ATP</name>
        <dbReference type="ChEBI" id="CHEBI:30616"/>
    </ligand>
</feature>
<dbReference type="Pfam" id="PF05191">
    <property type="entry name" value="ADK_lid"/>
    <property type="match status" value="1"/>
</dbReference>
<accession>A0AAT9L9G7</accession>
<dbReference type="InterPro" id="IPR007862">
    <property type="entry name" value="Adenylate_kinase_lid-dom"/>
</dbReference>
<comment type="subcellular location">
    <subcellularLocation>
        <location evidence="6 8">Cytoplasm</location>
    </subcellularLocation>
</comment>
<feature type="region of interest" description="NMP" evidence="6">
    <location>
        <begin position="30"/>
        <end position="59"/>
    </location>
</feature>
<evidence type="ECO:0000256" key="3">
    <source>
        <dbReference type="ARBA" id="ARBA00022741"/>
    </source>
</evidence>
<feature type="binding site" evidence="6">
    <location>
        <position position="36"/>
    </location>
    <ligand>
        <name>AMP</name>
        <dbReference type="ChEBI" id="CHEBI:456215"/>
    </ligand>
</feature>
<keyword evidence="3 6" id="KW-0547">Nucleotide-binding</keyword>
<protein>
    <recommendedName>
        <fullName evidence="6 8">Adenylate kinase</fullName>
        <shortName evidence="6">AK</shortName>
        <ecNumber evidence="6 8">2.7.4.3</ecNumber>
    </recommendedName>
    <alternativeName>
        <fullName evidence="6">ATP-AMP transphosphorylase</fullName>
    </alternativeName>
    <alternativeName>
        <fullName evidence="6">ATP:AMP phosphotransferase</fullName>
    </alternativeName>
    <alternativeName>
        <fullName evidence="6">Adenylate monophosphate kinase</fullName>
    </alternativeName>
</protein>
<feature type="binding site" evidence="6">
    <location>
        <begin position="85"/>
        <end position="88"/>
    </location>
    <ligand>
        <name>AMP</name>
        <dbReference type="ChEBI" id="CHEBI:456215"/>
    </ligand>
</feature>
<dbReference type="EC" id="2.7.4.3" evidence="6 8"/>
<dbReference type="SUPFAM" id="SSF52540">
    <property type="entry name" value="P-loop containing nucleoside triphosphate hydrolases"/>
    <property type="match status" value="1"/>
</dbReference>
<dbReference type="GO" id="GO:0005524">
    <property type="term" value="F:ATP binding"/>
    <property type="evidence" value="ECO:0007669"/>
    <property type="project" value="UniProtKB-UniRule"/>
</dbReference>
<dbReference type="GO" id="GO:0008270">
    <property type="term" value="F:zinc ion binding"/>
    <property type="evidence" value="ECO:0007669"/>
    <property type="project" value="UniProtKB-UniRule"/>
</dbReference>
<feature type="domain" description="Adenylate kinase active site lid" evidence="9">
    <location>
        <begin position="127"/>
        <end position="162"/>
    </location>
</feature>
<dbReference type="PROSITE" id="PS00113">
    <property type="entry name" value="ADENYLATE_KINASE"/>
    <property type="match status" value="1"/>
</dbReference>
<feature type="binding site" evidence="6">
    <location>
        <position position="171"/>
    </location>
    <ligand>
        <name>AMP</name>
        <dbReference type="ChEBI" id="CHEBI:456215"/>
    </ligand>
</feature>
<reference evidence="10" key="2">
    <citation type="journal article" date="2023" name="Biology">
        <title>Prokaryotic Life Associated with Coal-Fire Gas Vents Revealed by Metagenomics.</title>
        <authorList>
            <person name="Kadnikov V.V."/>
            <person name="Mardanov A.V."/>
            <person name="Beletsky A.V."/>
            <person name="Karnachuk O.V."/>
            <person name="Ravin N.V."/>
        </authorList>
    </citation>
    <scope>NUCLEOTIDE SEQUENCE</scope>
    <source>
        <strain evidence="10">Bu02</strain>
    </source>
</reference>
<dbReference type="GO" id="GO:0005737">
    <property type="term" value="C:cytoplasm"/>
    <property type="evidence" value="ECO:0007669"/>
    <property type="project" value="UniProtKB-SubCell"/>
</dbReference>
<gene>
    <name evidence="6" type="primary">adk</name>
    <name evidence="10" type="ORF">IMF26_06065</name>
</gene>
<dbReference type="EMBL" id="CP062796">
    <property type="protein sequence ID" value="QUL97684.1"/>
    <property type="molecule type" value="Genomic_DNA"/>
</dbReference>